<dbReference type="PROSITE" id="PS00917">
    <property type="entry name" value="ASN_GLN_ASE_2"/>
    <property type="match status" value="1"/>
</dbReference>
<dbReference type="PROSITE" id="PS00144">
    <property type="entry name" value="ASN_GLN_ASE_1"/>
    <property type="match status" value="1"/>
</dbReference>
<comment type="caution">
    <text evidence="14">The sequence shown here is derived from an EMBL/GenBank/DDBJ whole genome shotgun (WGS) entry which is preliminary data.</text>
</comment>
<dbReference type="InterPro" id="IPR037152">
    <property type="entry name" value="L-asparaginase_N_sf"/>
</dbReference>
<name>A0A398B1N2_9BACI</name>
<dbReference type="RefSeq" id="WP_119113781.1">
    <property type="nucleotide sequence ID" value="NZ_CBCSEO010000025.1"/>
</dbReference>
<dbReference type="Proteomes" id="UP000265816">
    <property type="component" value="Unassembled WGS sequence"/>
</dbReference>
<dbReference type="PROSITE" id="PS51257">
    <property type="entry name" value="PROKAR_LIPOPROTEIN"/>
    <property type="match status" value="1"/>
</dbReference>
<feature type="active site" evidence="8">
    <location>
        <position position="67"/>
    </location>
</feature>
<dbReference type="SUPFAM" id="SSF53774">
    <property type="entry name" value="Glutaminase/Asparaginase"/>
    <property type="match status" value="1"/>
</dbReference>
<dbReference type="PIRSF" id="PIRSF001220">
    <property type="entry name" value="L-ASNase_gatD"/>
    <property type="match status" value="1"/>
</dbReference>
<dbReference type="InterPro" id="IPR027474">
    <property type="entry name" value="L-asparaginase_N"/>
</dbReference>
<dbReference type="Gene3D" id="3.40.50.40">
    <property type="match status" value="1"/>
</dbReference>
<evidence type="ECO:0000256" key="10">
    <source>
        <dbReference type="RuleBase" id="RU004456"/>
    </source>
</evidence>
<dbReference type="GO" id="GO:0006528">
    <property type="term" value="P:asparagine metabolic process"/>
    <property type="evidence" value="ECO:0007669"/>
    <property type="project" value="InterPro"/>
</dbReference>
<dbReference type="InterPro" id="IPR036152">
    <property type="entry name" value="Asp/glu_Ase-like_sf"/>
</dbReference>
<dbReference type="PANTHER" id="PTHR11707:SF28">
    <property type="entry name" value="60 KDA LYSOPHOSPHOLIPASE"/>
    <property type="match status" value="1"/>
</dbReference>
<evidence type="ECO:0000256" key="7">
    <source>
        <dbReference type="PIRSR" id="PIRSR001220-2"/>
    </source>
</evidence>
<dbReference type="InterPro" id="IPR027475">
    <property type="entry name" value="Asparaginase/glutaminase_AS2"/>
</dbReference>
<feature type="domain" description="Asparaginase/glutaminase C-terminal" evidence="13">
    <location>
        <begin position="271"/>
        <end position="379"/>
    </location>
</feature>
<dbReference type="NCBIfam" id="TIGR00520">
    <property type="entry name" value="asnASE_II"/>
    <property type="match status" value="1"/>
</dbReference>
<dbReference type="PIRSF" id="PIRSF500176">
    <property type="entry name" value="L_ASNase"/>
    <property type="match status" value="1"/>
</dbReference>
<dbReference type="Gene3D" id="3.40.50.1170">
    <property type="entry name" value="L-asparaginase, N-terminal domain"/>
    <property type="match status" value="1"/>
</dbReference>
<dbReference type="AlphaFoldDB" id="A0A398B1N2"/>
<comment type="subunit">
    <text evidence="2">Homotetramer.</text>
</comment>
<evidence type="ECO:0000313" key="15">
    <source>
        <dbReference type="Proteomes" id="UP000265816"/>
    </source>
</evidence>
<comment type="catalytic activity">
    <reaction evidence="5">
        <text>L-asparagine + H2O = L-aspartate + NH4(+)</text>
        <dbReference type="Rhea" id="RHEA:21016"/>
        <dbReference type="ChEBI" id="CHEBI:15377"/>
        <dbReference type="ChEBI" id="CHEBI:28938"/>
        <dbReference type="ChEBI" id="CHEBI:29991"/>
        <dbReference type="ChEBI" id="CHEBI:58048"/>
        <dbReference type="EC" id="3.5.1.1"/>
    </reaction>
</comment>
<proteinExistence type="inferred from homology"/>
<dbReference type="PROSITE" id="PS51732">
    <property type="entry name" value="ASN_GLN_ASE_3"/>
    <property type="match status" value="1"/>
</dbReference>
<dbReference type="GO" id="GO:0004067">
    <property type="term" value="F:asparaginase activity"/>
    <property type="evidence" value="ECO:0007669"/>
    <property type="project" value="UniProtKB-UniRule"/>
</dbReference>
<feature type="binding site" evidence="7">
    <location>
        <begin position="147"/>
        <end position="148"/>
    </location>
    <ligand>
        <name>substrate</name>
    </ligand>
</feature>
<feature type="domain" description="L-asparaginase N-terminal" evidence="12">
    <location>
        <begin position="58"/>
        <end position="251"/>
    </location>
</feature>
<dbReference type="FunFam" id="3.40.50.1170:FF:000001">
    <property type="entry name" value="L-asparaginase 2"/>
    <property type="match status" value="1"/>
</dbReference>
<evidence type="ECO:0000256" key="8">
    <source>
        <dbReference type="PROSITE-ProRule" id="PRU10099"/>
    </source>
</evidence>
<reference evidence="14 15" key="1">
    <citation type="submission" date="2018-08" db="EMBL/GenBank/DDBJ databases">
        <title>Bacillus jemisoniae sp. nov., Bacillus chryseoplanitiae sp. nov., Bacillus resnikiae sp. nov., and Bacillus frankliniae sp. nov., isolated from Viking spacecraft and associated surfaces.</title>
        <authorList>
            <person name="Seuylemezian A."/>
            <person name="Vaishampayan P."/>
        </authorList>
    </citation>
    <scope>NUCLEOTIDE SEQUENCE [LARGE SCALE GENOMIC DNA]</scope>
    <source>
        <strain evidence="14 15">JJ-247</strain>
    </source>
</reference>
<evidence type="ECO:0000256" key="6">
    <source>
        <dbReference type="PIRSR" id="PIRSR001220-1"/>
    </source>
</evidence>
<evidence type="ECO:0000256" key="4">
    <source>
        <dbReference type="ARBA" id="ARBA00022801"/>
    </source>
</evidence>
<dbReference type="EC" id="3.5.1.1" evidence="3"/>
<accession>A0A398B1N2</accession>
<dbReference type="InterPro" id="IPR020827">
    <property type="entry name" value="Asparaginase/glutaminase_AS1"/>
</dbReference>
<keyword evidence="15" id="KW-1185">Reference proteome</keyword>
<dbReference type="Pfam" id="PF17763">
    <property type="entry name" value="Asparaginase_C"/>
    <property type="match status" value="1"/>
</dbReference>
<feature type="chain" id="PRO_5039069972" description="asparaginase" evidence="11">
    <location>
        <begin position="25"/>
        <end position="382"/>
    </location>
</feature>
<dbReference type="InterPro" id="IPR004550">
    <property type="entry name" value="AsnASE_II"/>
</dbReference>
<comment type="similarity">
    <text evidence="1 10">Belongs to the asparaginase 1 family.</text>
</comment>
<evidence type="ECO:0000256" key="11">
    <source>
        <dbReference type="SAM" id="SignalP"/>
    </source>
</evidence>
<dbReference type="CDD" id="cd08964">
    <property type="entry name" value="L-asparaginase_II"/>
    <property type="match status" value="1"/>
</dbReference>
<evidence type="ECO:0000256" key="5">
    <source>
        <dbReference type="ARBA" id="ARBA00049366"/>
    </source>
</evidence>
<keyword evidence="4 14" id="KW-0378">Hydrolase</keyword>
<dbReference type="SMART" id="SM00870">
    <property type="entry name" value="Asparaginase"/>
    <property type="match status" value="1"/>
</dbReference>
<evidence type="ECO:0000256" key="1">
    <source>
        <dbReference type="ARBA" id="ARBA00010518"/>
    </source>
</evidence>
<dbReference type="OrthoDB" id="9788068at2"/>
<dbReference type="InterPro" id="IPR027473">
    <property type="entry name" value="L-asparaginase_C"/>
</dbReference>
<dbReference type="EMBL" id="QWVT01000026">
    <property type="protein sequence ID" value="RID83571.1"/>
    <property type="molecule type" value="Genomic_DNA"/>
</dbReference>
<dbReference type="InterPro" id="IPR006034">
    <property type="entry name" value="Asparaginase/glutaminase-like"/>
</dbReference>
<dbReference type="PRINTS" id="PR00139">
    <property type="entry name" value="ASNGLNASE"/>
</dbReference>
<protein>
    <recommendedName>
        <fullName evidence="3">asparaginase</fullName>
        <ecNumber evidence="3">3.5.1.1</ecNumber>
    </recommendedName>
</protein>
<evidence type="ECO:0000256" key="2">
    <source>
        <dbReference type="ARBA" id="ARBA00011881"/>
    </source>
</evidence>
<evidence type="ECO:0000259" key="13">
    <source>
        <dbReference type="Pfam" id="PF17763"/>
    </source>
</evidence>
<dbReference type="Pfam" id="PF00710">
    <property type="entry name" value="Asparaginase"/>
    <property type="match status" value="1"/>
</dbReference>
<evidence type="ECO:0000256" key="3">
    <source>
        <dbReference type="ARBA" id="ARBA00012920"/>
    </source>
</evidence>
<keyword evidence="11" id="KW-0732">Signal</keyword>
<feature type="active site" evidence="9">
    <location>
        <position position="147"/>
    </location>
</feature>
<dbReference type="InterPro" id="IPR040919">
    <property type="entry name" value="Asparaginase_C"/>
</dbReference>
<organism evidence="14 15">
    <name type="scientific">Mesobacillus zeae</name>
    <dbReference type="NCBI Taxonomy" id="1917180"/>
    <lineage>
        <taxon>Bacteria</taxon>
        <taxon>Bacillati</taxon>
        <taxon>Bacillota</taxon>
        <taxon>Bacilli</taxon>
        <taxon>Bacillales</taxon>
        <taxon>Bacillaceae</taxon>
        <taxon>Mesobacillus</taxon>
    </lineage>
</organism>
<sequence length="382" mass="40369">MNVFSKKKAASIALTFTLLIPGLAGCTSASATKKADPAKVEKVETKTAAATDNKALPNVKILATGGTIAGAAKSESETTGYKAGVVGVDQLVEAVPELKELANISGQQVCKIDSSAMTNEILLDLAKEVDKQLKDPKINGIVITHGTDTLEETAYFLNLVIKSDKPVVLVGSMRPSTALSADGPLNLYNAVAIAASEESKGKGVLVALNDKIGSARDTTKTNTTSVDTFGSQDFGYLGLVQGGKPYFYTESTRKNTTETEFNVNDIKDLPRVDIVYAHGNDSRVMVDAAVKAGAKAIIHAGTGNGSVYPETLEGLIDAQKKGVVVVRDSKVGSGMVTREDVDDKNHFVSADTLNPVKARVLLMLALSKTNDPAKIQEMFNQY</sequence>
<dbReference type="PANTHER" id="PTHR11707">
    <property type="entry name" value="L-ASPARAGINASE"/>
    <property type="match status" value="1"/>
</dbReference>
<evidence type="ECO:0000259" key="12">
    <source>
        <dbReference type="Pfam" id="PF00710"/>
    </source>
</evidence>
<evidence type="ECO:0000313" key="14">
    <source>
        <dbReference type="EMBL" id="RID83571.1"/>
    </source>
</evidence>
<feature type="binding site" evidence="7">
    <location>
        <position position="114"/>
    </location>
    <ligand>
        <name>substrate</name>
    </ligand>
</feature>
<feature type="active site" description="O-isoaspartyl threonine intermediate" evidence="6">
    <location>
        <position position="67"/>
    </location>
</feature>
<feature type="signal peptide" evidence="11">
    <location>
        <begin position="1"/>
        <end position="24"/>
    </location>
</feature>
<gene>
    <name evidence="14" type="ORF">D1970_15470</name>
</gene>
<evidence type="ECO:0000256" key="9">
    <source>
        <dbReference type="PROSITE-ProRule" id="PRU10100"/>
    </source>
</evidence>